<keyword evidence="7 13" id="KW-0479">Metal-binding</keyword>
<keyword evidence="16" id="KW-1185">Reference proteome</keyword>
<comment type="cofactor">
    <cofactor evidence="1 13">
        <name>heme</name>
        <dbReference type="ChEBI" id="CHEBI:30413"/>
    </cofactor>
</comment>
<comment type="subcellular location">
    <subcellularLocation>
        <location evidence="2">Membrane</location>
        <topology evidence="2">Single-pass membrane protein</topology>
    </subcellularLocation>
</comment>
<dbReference type="GO" id="GO:0016020">
    <property type="term" value="C:membrane"/>
    <property type="evidence" value="ECO:0007669"/>
    <property type="project" value="UniProtKB-SubCell"/>
</dbReference>
<dbReference type="SUPFAM" id="SSF48264">
    <property type="entry name" value="Cytochrome P450"/>
    <property type="match status" value="1"/>
</dbReference>
<dbReference type="Proteomes" id="UP000218811">
    <property type="component" value="Unassembled WGS sequence"/>
</dbReference>
<feature type="binding site" description="axial binding residue" evidence="13">
    <location>
        <position position="452"/>
    </location>
    <ligand>
        <name>heme</name>
        <dbReference type="ChEBI" id="CHEBI:30413"/>
    </ligand>
    <ligandPart>
        <name>Fe</name>
        <dbReference type="ChEBI" id="CHEBI:18248"/>
    </ligandPart>
</feature>
<dbReference type="PANTHER" id="PTHR46300">
    <property type="entry name" value="P450, PUTATIVE (EUROFUNG)-RELATED-RELATED"/>
    <property type="match status" value="1"/>
</dbReference>
<evidence type="ECO:0000256" key="8">
    <source>
        <dbReference type="ARBA" id="ARBA00022989"/>
    </source>
</evidence>
<keyword evidence="10 13" id="KW-0408">Iron</keyword>
<dbReference type="InterPro" id="IPR050364">
    <property type="entry name" value="Cytochrome_P450_fung"/>
</dbReference>
<evidence type="ECO:0000313" key="16">
    <source>
        <dbReference type="Proteomes" id="UP000218811"/>
    </source>
</evidence>
<comment type="similarity">
    <text evidence="4 14">Belongs to the cytochrome P450 family.</text>
</comment>
<proteinExistence type="inferred from homology"/>
<organism evidence="15 16">
    <name type="scientific">Wolfiporia cocos (strain MD-104)</name>
    <name type="common">Brown rot fungus</name>
    <dbReference type="NCBI Taxonomy" id="742152"/>
    <lineage>
        <taxon>Eukaryota</taxon>
        <taxon>Fungi</taxon>
        <taxon>Dikarya</taxon>
        <taxon>Basidiomycota</taxon>
        <taxon>Agaricomycotina</taxon>
        <taxon>Agaricomycetes</taxon>
        <taxon>Polyporales</taxon>
        <taxon>Phaeolaceae</taxon>
        <taxon>Wolfiporia</taxon>
    </lineage>
</organism>
<evidence type="ECO:0000256" key="10">
    <source>
        <dbReference type="ARBA" id="ARBA00023004"/>
    </source>
</evidence>
<evidence type="ECO:0000256" key="14">
    <source>
        <dbReference type="RuleBase" id="RU000461"/>
    </source>
</evidence>
<accession>A0A2H3JHQ5</accession>
<evidence type="ECO:0000256" key="13">
    <source>
        <dbReference type="PIRSR" id="PIRSR602401-1"/>
    </source>
</evidence>
<comment type="pathway">
    <text evidence="3">Secondary metabolite biosynthesis.</text>
</comment>
<evidence type="ECO:0000256" key="11">
    <source>
        <dbReference type="ARBA" id="ARBA00023033"/>
    </source>
</evidence>
<evidence type="ECO:0000256" key="9">
    <source>
        <dbReference type="ARBA" id="ARBA00023002"/>
    </source>
</evidence>
<dbReference type="OrthoDB" id="2789670at2759"/>
<keyword evidence="9 14" id="KW-0560">Oxidoreductase</keyword>
<dbReference type="OMA" id="GCPFDPF"/>
<dbReference type="Pfam" id="PF00067">
    <property type="entry name" value="p450"/>
    <property type="match status" value="1"/>
</dbReference>
<dbReference type="Gene3D" id="1.10.630.10">
    <property type="entry name" value="Cytochrome P450"/>
    <property type="match status" value="1"/>
</dbReference>
<evidence type="ECO:0000256" key="6">
    <source>
        <dbReference type="ARBA" id="ARBA00022692"/>
    </source>
</evidence>
<keyword evidence="8" id="KW-1133">Transmembrane helix</keyword>
<dbReference type="STRING" id="742152.A0A2H3JHQ5"/>
<keyword evidence="6" id="KW-0812">Transmembrane</keyword>
<dbReference type="GO" id="GO:0020037">
    <property type="term" value="F:heme binding"/>
    <property type="evidence" value="ECO:0007669"/>
    <property type="project" value="InterPro"/>
</dbReference>
<evidence type="ECO:0000313" key="15">
    <source>
        <dbReference type="EMBL" id="PCH37258.1"/>
    </source>
</evidence>
<name>A0A2H3JHQ5_WOLCO</name>
<dbReference type="InterPro" id="IPR002401">
    <property type="entry name" value="Cyt_P450_E_grp-I"/>
</dbReference>
<dbReference type="CDD" id="cd11065">
    <property type="entry name" value="CYP64-like"/>
    <property type="match status" value="1"/>
</dbReference>
<dbReference type="EMBL" id="KB467920">
    <property type="protein sequence ID" value="PCH37258.1"/>
    <property type="molecule type" value="Genomic_DNA"/>
</dbReference>
<evidence type="ECO:0000256" key="3">
    <source>
        <dbReference type="ARBA" id="ARBA00005179"/>
    </source>
</evidence>
<keyword evidence="12" id="KW-0472">Membrane</keyword>
<evidence type="ECO:0000256" key="4">
    <source>
        <dbReference type="ARBA" id="ARBA00010617"/>
    </source>
</evidence>
<dbReference type="InterPro" id="IPR017972">
    <property type="entry name" value="Cyt_P450_CS"/>
</dbReference>
<dbReference type="PROSITE" id="PS00086">
    <property type="entry name" value="CYTOCHROME_P450"/>
    <property type="match status" value="1"/>
</dbReference>
<dbReference type="GO" id="GO:0005506">
    <property type="term" value="F:iron ion binding"/>
    <property type="evidence" value="ECO:0007669"/>
    <property type="project" value="InterPro"/>
</dbReference>
<dbReference type="AlphaFoldDB" id="A0A2H3JHQ5"/>
<dbReference type="GO" id="GO:0016705">
    <property type="term" value="F:oxidoreductase activity, acting on paired donors, with incorporation or reduction of molecular oxygen"/>
    <property type="evidence" value="ECO:0007669"/>
    <property type="project" value="InterPro"/>
</dbReference>
<dbReference type="InterPro" id="IPR001128">
    <property type="entry name" value="Cyt_P450"/>
</dbReference>
<sequence>MLSFRTSDLAAAVAALLLVALCRGVYRRHQGTQKKHLLPGPRPLSFIGNSHQIPSTYMQRRFTEWKAEYGDVVYIRLLKNPVVILNSVQEARDLLDKKSAIYSDRPRTVLYDEIMGWDSGLVFMKYGERWKKHRRWAQNAFNDKAALRSYLPLQQREVHTLLSGLRDTPGQFAEHIKRYFAALVIETAYGHTIASLDDFYVRMADKAVSATAETGAPGASLIDLFPFLRYVPSWLPGAGFMRRAIKIGQLVKATNHISYENVKNEMNEGTAKPCLVSSLIRDATVAGILTSEHEEDIKGVAGILYAAATDTSRSTLLSFFLAMVIYPDALKKAQGEIDRVVGRSRLPDFEDRDSLPYLECLVKEAYRWSCPLPLGIAHRVMEEDDYRGFYIPKGSTVIPNSSFTFNRCMTQDSTLYPEPEKFCPERFQDMTPGEAEQKDPSNFIFGFGRRICPGRHFADENIWLAIACTASLFNIQKARDIHGRKITPDAAFSSGFVSHPKRFECEIRPRSEDATKLLLGYFDTAL</sequence>
<dbReference type="GO" id="GO:0004497">
    <property type="term" value="F:monooxygenase activity"/>
    <property type="evidence" value="ECO:0007669"/>
    <property type="project" value="UniProtKB-KW"/>
</dbReference>
<gene>
    <name evidence="15" type="ORF">WOLCODRAFT_83915</name>
</gene>
<protein>
    <submittedName>
        <fullName evidence="15">Cytochrome P450</fullName>
    </submittedName>
</protein>
<evidence type="ECO:0000256" key="12">
    <source>
        <dbReference type="ARBA" id="ARBA00023136"/>
    </source>
</evidence>
<dbReference type="InterPro" id="IPR036396">
    <property type="entry name" value="Cyt_P450_sf"/>
</dbReference>
<evidence type="ECO:0000256" key="1">
    <source>
        <dbReference type="ARBA" id="ARBA00001971"/>
    </source>
</evidence>
<keyword evidence="5 13" id="KW-0349">Heme</keyword>
<dbReference type="PANTHER" id="PTHR46300:SF7">
    <property type="entry name" value="P450, PUTATIVE (EUROFUNG)-RELATED"/>
    <property type="match status" value="1"/>
</dbReference>
<evidence type="ECO:0000256" key="7">
    <source>
        <dbReference type="ARBA" id="ARBA00022723"/>
    </source>
</evidence>
<dbReference type="PRINTS" id="PR00463">
    <property type="entry name" value="EP450I"/>
</dbReference>
<evidence type="ECO:0000256" key="2">
    <source>
        <dbReference type="ARBA" id="ARBA00004167"/>
    </source>
</evidence>
<reference evidence="15 16" key="1">
    <citation type="journal article" date="2012" name="Science">
        <title>The Paleozoic origin of enzymatic lignin decomposition reconstructed from 31 fungal genomes.</title>
        <authorList>
            <person name="Floudas D."/>
            <person name="Binder M."/>
            <person name="Riley R."/>
            <person name="Barry K."/>
            <person name="Blanchette R.A."/>
            <person name="Henrissat B."/>
            <person name="Martinez A.T."/>
            <person name="Otillar R."/>
            <person name="Spatafora J.W."/>
            <person name="Yadav J.S."/>
            <person name="Aerts A."/>
            <person name="Benoit I."/>
            <person name="Boyd A."/>
            <person name="Carlson A."/>
            <person name="Copeland A."/>
            <person name="Coutinho P.M."/>
            <person name="de Vries R.P."/>
            <person name="Ferreira P."/>
            <person name="Findley K."/>
            <person name="Foster B."/>
            <person name="Gaskell J."/>
            <person name="Glotzer D."/>
            <person name="Gorecki P."/>
            <person name="Heitman J."/>
            <person name="Hesse C."/>
            <person name="Hori C."/>
            <person name="Igarashi K."/>
            <person name="Jurgens J.A."/>
            <person name="Kallen N."/>
            <person name="Kersten P."/>
            <person name="Kohler A."/>
            <person name="Kuees U."/>
            <person name="Kumar T.K.A."/>
            <person name="Kuo A."/>
            <person name="LaButti K."/>
            <person name="Larrondo L.F."/>
            <person name="Lindquist E."/>
            <person name="Ling A."/>
            <person name="Lombard V."/>
            <person name="Lucas S."/>
            <person name="Lundell T."/>
            <person name="Martin R."/>
            <person name="McLaughlin D.J."/>
            <person name="Morgenstern I."/>
            <person name="Morin E."/>
            <person name="Murat C."/>
            <person name="Nagy L.G."/>
            <person name="Nolan M."/>
            <person name="Ohm R.A."/>
            <person name="Patyshakuliyeva A."/>
            <person name="Rokas A."/>
            <person name="Ruiz-Duenas F.J."/>
            <person name="Sabat G."/>
            <person name="Salamov A."/>
            <person name="Samejima M."/>
            <person name="Schmutz J."/>
            <person name="Slot J.C."/>
            <person name="St John F."/>
            <person name="Stenlid J."/>
            <person name="Sun H."/>
            <person name="Sun S."/>
            <person name="Syed K."/>
            <person name="Tsang A."/>
            <person name="Wiebenga A."/>
            <person name="Young D."/>
            <person name="Pisabarro A."/>
            <person name="Eastwood D.C."/>
            <person name="Martin F."/>
            <person name="Cullen D."/>
            <person name="Grigoriev I.V."/>
            <person name="Hibbett D.S."/>
        </authorList>
    </citation>
    <scope>NUCLEOTIDE SEQUENCE [LARGE SCALE GENOMIC DNA]</scope>
    <source>
        <strain evidence="15 16">MD-104</strain>
    </source>
</reference>
<keyword evidence="11 14" id="KW-0503">Monooxygenase</keyword>
<evidence type="ECO:0000256" key="5">
    <source>
        <dbReference type="ARBA" id="ARBA00022617"/>
    </source>
</evidence>